<sequence>MLYGGNGDDILQGGNGSDLLYGGAHNDILYGGNGNDILDGGAGNDVLIGGNGSDTFLFNGGGGNDVILDFNPGEDILQIQKGINGLDISSADDLADRVTQVGGNVVVDLGNGDTVTLVNTNADDVQAHPDQYFTVH</sequence>
<dbReference type="InterPro" id="IPR001343">
    <property type="entry name" value="Hemolysn_Ca-bd"/>
</dbReference>
<organism evidence="3">
    <name type="scientific">Ochrobactrum sp. PW1</name>
    <dbReference type="NCBI Taxonomy" id="1882222"/>
    <lineage>
        <taxon>Bacteria</taxon>
        <taxon>Pseudomonadati</taxon>
        <taxon>Pseudomonadota</taxon>
        <taxon>Alphaproteobacteria</taxon>
        <taxon>Hyphomicrobiales</taxon>
        <taxon>Brucellaceae</taxon>
        <taxon>Brucella/Ochrobactrum group</taxon>
        <taxon>Ochrobactrum</taxon>
    </lineage>
</organism>
<evidence type="ECO:0000256" key="2">
    <source>
        <dbReference type="ARBA" id="ARBA00022525"/>
    </source>
</evidence>
<dbReference type="Gene3D" id="2.150.10.10">
    <property type="entry name" value="Serralysin-like metalloprotease, C-terminal"/>
    <property type="match status" value="1"/>
</dbReference>
<dbReference type="GO" id="GO:0005509">
    <property type="term" value="F:calcium ion binding"/>
    <property type="evidence" value="ECO:0007669"/>
    <property type="project" value="InterPro"/>
</dbReference>
<dbReference type="PANTHER" id="PTHR38340">
    <property type="entry name" value="S-LAYER PROTEIN"/>
    <property type="match status" value="1"/>
</dbReference>
<protein>
    <submittedName>
        <fullName evidence="3">Hemolysin-type calcium-binding protein</fullName>
    </submittedName>
</protein>
<dbReference type="GO" id="GO:0005576">
    <property type="term" value="C:extracellular region"/>
    <property type="evidence" value="ECO:0007669"/>
    <property type="project" value="UniProtKB-SubCell"/>
</dbReference>
<evidence type="ECO:0000256" key="1">
    <source>
        <dbReference type="ARBA" id="ARBA00004613"/>
    </source>
</evidence>
<evidence type="ECO:0000313" key="3">
    <source>
        <dbReference type="EMBL" id="BBA73373.1"/>
    </source>
</evidence>
<dbReference type="SUPFAM" id="SSF51120">
    <property type="entry name" value="beta-Roll"/>
    <property type="match status" value="1"/>
</dbReference>
<dbReference type="PANTHER" id="PTHR38340:SF1">
    <property type="entry name" value="S-LAYER PROTEIN"/>
    <property type="match status" value="1"/>
</dbReference>
<reference evidence="3" key="1">
    <citation type="submission" date="2016-07" db="EMBL/GenBank/DDBJ databases">
        <title>Genomics reveals synergistic degradation of pyrene by five bacteria in a mangrove sediment-derived bacterial consortium.</title>
        <authorList>
            <person name="Wanapaisan P."/>
            <person name="Vejarano F."/>
            <person name="Chakraborty J."/>
            <person name="Shintani M."/>
            <person name="Muangchinda C."/>
            <person name="Laothamteep N."/>
            <person name="Suzuki-Minakuchi C."/>
            <person name="Inoue K."/>
            <person name="Nojiri H."/>
            <person name="Pinyakong O."/>
        </authorList>
    </citation>
    <scope>NUCLEOTIDE SEQUENCE</scope>
    <source>
        <strain evidence="3">PW1</strain>
    </source>
</reference>
<dbReference type="PRINTS" id="PR00313">
    <property type="entry name" value="CABNDNGRPT"/>
</dbReference>
<dbReference type="PROSITE" id="PS00330">
    <property type="entry name" value="HEMOLYSIN_CALCIUM"/>
    <property type="match status" value="2"/>
</dbReference>
<proteinExistence type="predicted"/>
<comment type="subcellular location">
    <subcellularLocation>
        <location evidence="1">Secreted</location>
    </subcellularLocation>
</comment>
<dbReference type="InterPro" id="IPR018511">
    <property type="entry name" value="Hemolysin-typ_Ca-bd_CS"/>
</dbReference>
<keyword evidence="2" id="KW-0964">Secreted</keyword>
<dbReference type="Pfam" id="PF00353">
    <property type="entry name" value="HemolysinCabind"/>
    <property type="match status" value="1"/>
</dbReference>
<dbReference type="InterPro" id="IPR050557">
    <property type="entry name" value="RTX_toxin/Mannuronan_C5-epim"/>
</dbReference>
<dbReference type="EMBL" id="LC171366">
    <property type="protein sequence ID" value="BBA73373.1"/>
    <property type="molecule type" value="Genomic_DNA"/>
</dbReference>
<dbReference type="InterPro" id="IPR011049">
    <property type="entry name" value="Serralysin-like_metalloprot_C"/>
</dbReference>
<accession>A0A292GKC0</accession>
<dbReference type="AlphaFoldDB" id="A0A292GKC0"/>
<name>A0A292GKC0_9HYPH</name>